<comment type="caution">
    <text evidence="2">The sequence shown here is derived from an EMBL/GenBank/DDBJ whole genome shotgun (WGS) entry which is preliminary data.</text>
</comment>
<dbReference type="InterPro" id="IPR008906">
    <property type="entry name" value="HATC_C_dom"/>
</dbReference>
<keyword evidence="3" id="KW-1185">Reference proteome</keyword>
<evidence type="ECO:0000259" key="1">
    <source>
        <dbReference type="Pfam" id="PF05699"/>
    </source>
</evidence>
<proteinExistence type="predicted"/>
<name>A0AA47MEJ8_MERPO</name>
<dbReference type="EMBL" id="JAOPHQ010004567">
    <property type="protein sequence ID" value="KAK0138848.1"/>
    <property type="molecule type" value="Genomic_DNA"/>
</dbReference>
<sequence>MTKLLHLSNICASSMIALEKMMLNQFFPSLTMLLKTYAMIPVTMASVERSFSKLKLIKTVLRNRCGEKRLSDLMLLSIEREIPIHQRGRRGLQYAFEGYIHDISGRLENDALQMRPNPIDHKQRQRRLTLLALALALPPEAKQSRSSNVLAQQGK</sequence>
<dbReference type="Proteomes" id="UP001174136">
    <property type="component" value="Unassembled WGS sequence"/>
</dbReference>
<accession>A0AA47MEJ8</accession>
<reference evidence="2" key="1">
    <citation type="journal article" date="2023" name="Front. Mar. Sci.">
        <title>A new Merluccius polli reference genome to investigate the effects of global change in West African waters.</title>
        <authorList>
            <person name="Mateo J.L."/>
            <person name="Blanco-Fernandez C."/>
            <person name="Garcia-Vazquez E."/>
            <person name="Machado-Schiaffino G."/>
        </authorList>
    </citation>
    <scope>NUCLEOTIDE SEQUENCE</scope>
    <source>
        <strain evidence="2">C29</strain>
        <tissue evidence="2">Fin</tissue>
    </source>
</reference>
<organism evidence="2 3">
    <name type="scientific">Merluccius polli</name>
    <name type="common">Benguela hake</name>
    <name type="synonym">Merluccius cadenati</name>
    <dbReference type="NCBI Taxonomy" id="89951"/>
    <lineage>
        <taxon>Eukaryota</taxon>
        <taxon>Metazoa</taxon>
        <taxon>Chordata</taxon>
        <taxon>Craniata</taxon>
        <taxon>Vertebrata</taxon>
        <taxon>Euteleostomi</taxon>
        <taxon>Actinopterygii</taxon>
        <taxon>Neopterygii</taxon>
        <taxon>Teleostei</taxon>
        <taxon>Neoteleostei</taxon>
        <taxon>Acanthomorphata</taxon>
        <taxon>Zeiogadaria</taxon>
        <taxon>Gadariae</taxon>
        <taxon>Gadiformes</taxon>
        <taxon>Gadoidei</taxon>
        <taxon>Merlucciidae</taxon>
        <taxon>Merluccius</taxon>
    </lineage>
</organism>
<dbReference type="PANTHER" id="PTHR45749">
    <property type="match status" value="1"/>
</dbReference>
<dbReference type="AlphaFoldDB" id="A0AA47MEJ8"/>
<evidence type="ECO:0000313" key="2">
    <source>
        <dbReference type="EMBL" id="KAK0138848.1"/>
    </source>
</evidence>
<evidence type="ECO:0000313" key="3">
    <source>
        <dbReference type="Proteomes" id="UP001174136"/>
    </source>
</evidence>
<feature type="domain" description="HAT C-terminal dimerisation" evidence="1">
    <location>
        <begin position="25"/>
        <end position="81"/>
    </location>
</feature>
<dbReference type="Pfam" id="PF05699">
    <property type="entry name" value="Dimer_Tnp_hAT"/>
    <property type="match status" value="1"/>
</dbReference>
<protein>
    <recommendedName>
        <fullName evidence="1">HAT C-terminal dimerisation domain-containing protein</fullName>
    </recommendedName>
</protein>
<dbReference type="PANTHER" id="PTHR45749:SF21">
    <property type="entry name" value="DUF4371 DOMAIN-CONTAINING PROTEIN"/>
    <property type="match status" value="1"/>
</dbReference>
<gene>
    <name evidence="2" type="ORF">N1851_024607</name>
</gene>
<dbReference type="GO" id="GO:0046983">
    <property type="term" value="F:protein dimerization activity"/>
    <property type="evidence" value="ECO:0007669"/>
    <property type="project" value="InterPro"/>
</dbReference>